<organism evidence="1 2">
    <name type="scientific">Xanthocytophaga flava</name>
    <dbReference type="NCBI Taxonomy" id="3048013"/>
    <lineage>
        <taxon>Bacteria</taxon>
        <taxon>Pseudomonadati</taxon>
        <taxon>Bacteroidota</taxon>
        <taxon>Cytophagia</taxon>
        <taxon>Cytophagales</taxon>
        <taxon>Rhodocytophagaceae</taxon>
        <taxon>Xanthocytophaga</taxon>
    </lineage>
</organism>
<name>A0ABT7CKF4_9BACT</name>
<dbReference type="EMBL" id="JASJOT010000008">
    <property type="protein sequence ID" value="MDJ1494187.1"/>
    <property type="molecule type" value="Genomic_DNA"/>
</dbReference>
<sequence length="142" mass="16725">MGRQVYVNGYEITYEWGKNSSFENHLWVEIHQTLNYILSAYDDRGFYPTKIAVENAVKTIQESRKQFNYLAKVKAIPAEKGKVWRVEVWRNLQNLALKGEKCVEKESLWLTIINLEAREKAFKEAMSQLRDMIEYTKEVDNG</sequence>
<gene>
    <name evidence="1" type="ORF">QNI19_14685</name>
</gene>
<dbReference type="RefSeq" id="WP_313997132.1">
    <property type="nucleotide sequence ID" value="NZ_JASJOT010000008.1"/>
</dbReference>
<evidence type="ECO:0000313" key="1">
    <source>
        <dbReference type="EMBL" id="MDJ1494187.1"/>
    </source>
</evidence>
<proteinExistence type="predicted"/>
<comment type="caution">
    <text evidence="1">The sequence shown here is derived from an EMBL/GenBank/DDBJ whole genome shotgun (WGS) entry which is preliminary data.</text>
</comment>
<protein>
    <submittedName>
        <fullName evidence="1">Uncharacterized protein</fullName>
    </submittedName>
</protein>
<reference evidence="1 2" key="1">
    <citation type="submission" date="2023-05" db="EMBL/GenBank/DDBJ databases">
        <authorList>
            <person name="Zhang X."/>
        </authorList>
    </citation>
    <scope>NUCLEOTIDE SEQUENCE [LARGE SCALE GENOMIC DNA]</scope>
    <source>
        <strain evidence="1 2">DM2B3-1</strain>
    </source>
</reference>
<accession>A0ABT7CKF4</accession>
<evidence type="ECO:0000313" key="2">
    <source>
        <dbReference type="Proteomes" id="UP001228581"/>
    </source>
</evidence>
<keyword evidence="2" id="KW-1185">Reference proteome</keyword>
<dbReference type="Proteomes" id="UP001228581">
    <property type="component" value="Unassembled WGS sequence"/>
</dbReference>